<accession>A0A644Z7L2</accession>
<comment type="similarity">
    <text evidence="1">Belongs to the RecN family.</text>
</comment>
<gene>
    <name evidence="8" type="primary">recN_27</name>
    <name evidence="8" type="ORF">SDC9_83444</name>
</gene>
<name>A0A644Z7L2_9ZZZZ</name>
<evidence type="ECO:0000256" key="2">
    <source>
        <dbReference type="ARBA" id="ARBA00021315"/>
    </source>
</evidence>
<dbReference type="GO" id="GO:0005524">
    <property type="term" value="F:ATP binding"/>
    <property type="evidence" value="ECO:0007669"/>
    <property type="project" value="UniProtKB-KW"/>
</dbReference>
<organism evidence="8">
    <name type="scientific">bioreactor metagenome</name>
    <dbReference type="NCBI Taxonomy" id="1076179"/>
    <lineage>
        <taxon>unclassified sequences</taxon>
        <taxon>metagenomes</taxon>
        <taxon>ecological metagenomes</taxon>
    </lineage>
</organism>
<keyword evidence="5" id="KW-0067">ATP-binding</keyword>
<evidence type="ECO:0000256" key="7">
    <source>
        <dbReference type="ARBA" id="ARBA00033408"/>
    </source>
</evidence>
<evidence type="ECO:0000256" key="3">
    <source>
        <dbReference type="ARBA" id="ARBA00022741"/>
    </source>
</evidence>
<evidence type="ECO:0000256" key="4">
    <source>
        <dbReference type="ARBA" id="ARBA00022763"/>
    </source>
</evidence>
<sequence length="74" mass="8173">MQVFAITHLPQIASKGQTHLLVYKEIDTKGATVTRIKEIKDDERVLEIARMLSGAELTAAAKANAQELLKVKVK</sequence>
<protein>
    <recommendedName>
        <fullName evidence="2">DNA repair protein RecN</fullName>
    </recommendedName>
    <alternativeName>
        <fullName evidence="7">Recombination protein N</fullName>
    </alternativeName>
</protein>
<keyword evidence="6" id="KW-0234">DNA repair</keyword>
<dbReference type="GO" id="GO:0006281">
    <property type="term" value="P:DNA repair"/>
    <property type="evidence" value="ECO:0007669"/>
    <property type="project" value="UniProtKB-KW"/>
</dbReference>
<dbReference type="PANTHER" id="PTHR11059:SF0">
    <property type="entry name" value="DNA REPAIR PROTEIN RECN"/>
    <property type="match status" value="1"/>
</dbReference>
<dbReference type="InterPro" id="IPR004604">
    <property type="entry name" value="DNA_recomb/repair_RecN"/>
</dbReference>
<comment type="caution">
    <text evidence="8">The sequence shown here is derived from an EMBL/GenBank/DDBJ whole genome shotgun (WGS) entry which is preliminary data.</text>
</comment>
<dbReference type="Gene3D" id="3.40.50.300">
    <property type="entry name" value="P-loop containing nucleotide triphosphate hydrolases"/>
    <property type="match status" value="1"/>
</dbReference>
<reference evidence="8" key="1">
    <citation type="submission" date="2019-08" db="EMBL/GenBank/DDBJ databases">
        <authorList>
            <person name="Kucharzyk K."/>
            <person name="Murdoch R.W."/>
            <person name="Higgins S."/>
            <person name="Loffler F."/>
        </authorList>
    </citation>
    <scope>NUCLEOTIDE SEQUENCE</scope>
</reference>
<keyword evidence="4" id="KW-0227">DNA damage</keyword>
<dbReference type="InterPro" id="IPR027417">
    <property type="entry name" value="P-loop_NTPase"/>
</dbReference>
<keyword evidence="3" id="KW-0547">Nucleotide-binding</keyword>
<dbReference type="GO" id="GO:0009432">
    <property type="term" value="P:SOS response"/>
    <property type="evidence" value="ECO:0007669"/>
    <property type="project" value="TreeGrafter"/>
</dbReference>
<evidence type="ECO:0000256" key="1">
    <source>
        <dbReference type="ARBA" id="ARBA00009441"/>
    </source>
</evidence>
<dbReference type="GO" id="GO:0006310">
    <property type="term" value="P:DNA recombination"/>
    <property type="evidence" value="ECO:0007669"/>
    <property type="project" value="InterPro"/>
</dbReference>
<evidence type="ECO:0000313" key="8">
    <source>
        <dbReference type="EMBL" id="MPM36840.1"/>
    </source>
</evidence>
<dbReference type="GO" id="GO:0043590">
    <property type="term" value="C:bacterial nucleoid"/>
    <property type="evidence" value="ECO:0007669"/>
    <property type="project" value="TreeGrafter"/>
</dbReference>
<dbReference type="PANTHER" id="PTHR11059">
    <property type="entry name" value="DNA REPAIR PROTEIN RECN"/>
    <property type="match status" value="1"/>
</dbReference>
<dbReference type="AlphaFoldDB" id="A0A644Z7L2"/>
<evidence type="ECO:0000256" key="5">
    <source>
        <dbReference type="ARBA" id="ARBA00022840"/>
    </source>
</evidence>
<evidence type="ECO:0000256" key="6">
    <source>
        <dbReference type="ARBA" id="ARBA00023204"/>
    </source>
</evidence>
<dbReference type="EMBL" id="VSSQ01007741">
    <property type="protein sequence ID" value="MPM36840.1"/>
    <property type="molecule type" value="Genomic_DNA"/>
</dbReference>
<proteinExistence type="inferred from homology"/>